<keyword evidence="2" id="KW-1185">Reference proteome</keyword>
<organism evidence="1 2">
    <name type="scientific">Hyalomma asiaticum</name>
    <name type="common">Tick</name>
    <dbReference type="NCBI Taxonomy" id="266040"/>
    <lineage>
        <taxon>Eukaryota</taxon>
        <taxon>Metazoa</taxon>
        <taxon>Ecdysozoa</taxon>
        <taxon>Arthropoda</taxon>
        <taxon>Chelicerata</taxon>
        <taxon>Arachnida</taxon>
        <taxon>Acari</taxon>
        <taxon>Parasitiformes</taxon>
        <taxon>Ixodida</taxon>
        <taxon>Ixodoidea</taxon>
        <taxon>Ixodidae</taxon>
        <taxon>Hyalomminae</taxon>
        <taxon>Hyalomma</taxon>
    </lineage>
</organism>
<evidence type="ECO:0000313" key="2">
    <source>
        <dbReference type="Proteomes" id="UP000821845"/>
    </source>
</evidence>
<sequence length="869" mass="97090">MMCERNKGTKSSPCRKARPRTPKSKDASINHSDDGSAGTESKEPRSHGSRKTSQQTNIKGPAKASVAGGSGSGEKMTADNPGSSWSQQRASGTEVTAGGSQLEGGNGTSIPSGLVKTARLVTKPHVTGGSRSFRHTSGRAPLGRRGLSGVDLSVTQHSDLATMSSDELSSQLSRRRPTLTAMKESTLLQGRRVVRRRSKAKCKRVAAEALTIMAIMSALLLYLMPHSAITRAVRGSRPCTTASCHYQADIIASWINDSVDPCDDFEAYACARWTQGIEDCSIGSAMMCHANHYWIHDFRRRLEEGANSLPITKRIATLFDSCKRKRTAEEARKEVYEIKKFMRDLKIPWPEPPLPGVEPLGVILDLVFNWGIDIWFRLDLSLHATDSGDRRNLFLQPAVVISARWNNVAGILHTDKFVDYWLGFHRAFAPDETMRPLDAILNIRSMQTTIYEDFVRFENNRLKQPAHTPLGDIHRYTPHISVRQWTEALSDNLGGHGKFVHSDGVTTTDAQLFAVVDRLFTNFSREQLLDHVSWELVQLIAPLAGSELLLAKYGTERRAEMQGDKFCSNELERAYRWLITAAVLLPHFDSEARAILEEQLANITEAAIAKVTGVLWADNGSVEMVADKLKSQTAVIWPPYRPLRESTLSKAFGSWFYENATFTQHWIRSVTMWRQLRTSPTYKRSDDSPRSCAFPHFEYDPLSNAVRVSAPVLFIPWYQAGGSRAALYGSFGFTFAREVVKSFDVPAFDRHGEFLNTWPTDIWKEASADKDSCLQPEFDTVFPEIPALEVAHAAFLRSSTEGAAISKEWSAERVFFVTACFTMCNLPNTLSRFRSDCNKALRNFAPFAAAFKCPAKSRMNPKNKCSYFD</sequence>
<dbReference type="EMBL" id="CM023482">
    <property type="protein sequence ID" value="KAH6938881.1"/>
    <property type="molecule type" value="Genomic_DNA"/>
</dbReference>
<dbReference type="Proteomes" id="UP000821845">
    <property type="component" value="Chromosome 2"/>
</dbReference>
<evidence type="ECO:0000313" key="1">
    <source>
        <dbReference type="EMBL" id="KAH6938881.1"/>
    </source>
</evidence>
<protein>
    <submittedName>
        <fullName evidence="1">Uncharacterized protein</fullName>
    </submittedName>
</protein>
<gene>
    <name evidence="1" type="ORF">HPB50_014397</name>
</gene>
<reference evidence="1" key="1">
    <citation type="submission" date="2020-05" db="EMBL/GenBank/DDBJ databases">
        <title>Large-scale comparative analyses of tick genomes elucidate their genetic diversity and vector capacities.</title>
        <authorList>
            <person name="Jia N."/>
            <person name="Wang J."/>
            <person name="Shi W."/>
            <person name="Du L."/>
            <person name="Sun Y."/>
            <person name="Zhan W."/>
            <person name="Jiang J."/>
            <person name="Wang Q."/>
            <person name="Zhang B."/>
            <person name="Ji P."/>
            <person name="Sakyi L.B."/>
            <person name="Cui X."/>
            <person name="Yuan T."/>
            <person name="Jiang B."/>
            <person name="Yang W."/>
            <person name="Lam T.T.-Y."/>
            <person name="Chang Q."/>
            <person name="Ding S."/>
            <person name="Wang X."/>
            <person name="Zhu J."/>
            <person name="Ruan X."/>
            <person name="Zhao L."/>
            <person name="Wei J."/>
            <person name="Que T."/>
            <person name="Du C."/>
            <person name="Cheng J."/>
            <person name="Dai P."/>
            <person name="Han X."/>
            <person name="Huang E."/>
            <person name="Gao Y."/>
            <person name="Liu J."/>
            <person name="Shao H."/>
            <person name="Ye R."/>
            <person name="Li L."/>
            <person name="Wei W."/>
            <person name="Wang X."/>
            <person name="Wang C."/>
            <person name="Yang T."/>
            <person name="Huo Q."/>
            <person name="Li W."/>
            <person name="Guo W."/>
            <person name="Chen H."/>
            <person name="Zhou L."/>
            <person name="Ni X."/>
            <person name="Tian J."/>
            <person name="Zhou Y."/>
            <person name="Sheng Y."/>
            <person name="Liu T."/>
            <person name="Pan Y."/>
            <person name="Xia L."/>
            <person name="Li J."/>
            <person name="Zhao F."/>
            <person name="Cao W."/>
        </authorList>
    </citation>
    <scope>NUCLEOTIDE SEQUENCE</scope>
    <source>
        <strain evidence="1">Hyas-2018</strain>
    </source>
</reference>
<name>A0ACB7SV93_HYAAI</name>
<comment type="caution">
    <text evidence="1">The sequence shown here is derived from an EMBL/GenBank/DDBJ whole genome shotgun (WGS) entry which is preliminary data.</text>
</comment>
<proteinExistence type="predicted"/>
<accession>A0ACB7SV93</accession>